<sequence length="333" mass="39896">MIFILVFLHCTEFNHHENIEIDAEKHESDNFMINNYEPDLQELYKYNVFYSEKKNKKIESSDFDDVESIVLKNDVFLSQKITFDFTKHEIPRYGSNEIIKNVDLEFEKLEELFNFEINTNQNQENDILTNVDTITERSDLLTICKNKIKNFIDQKKLDVDGKSKLYIENKLTKENEKIFIECHTKIVSFSKNYIYRINNRYLPKLSKDIIDLEVSEKIKKVLLEIIILVESFVTVFYKKESIRNYRLITIKTMLRVLRYNIDIMSVFDHIPIFKTIYKIEVDMMLKDYKNDSTKMKVQAFFTSITRNLSSLYKKSTEIIEHYEECIKIINALY</sequence>
<gene>
    <name evidence="1" type="ORF">VNE69_06222</name>
</gene>
<evidence type="ECO:0000313" key="1">
    <source>
        <dbReference type="EMBL" id="WUR03909.1"/>
    </source>
</evidence>
<name>A0AAX4JD70_9MICR</name>
<dbReference type="AlphaFoldDB" id="A0AAX4JD70"/>
<organism evidence="1 2">
    <name type="scientific">Vairimorpha necatrix</name>
    <dbReference type="NCBI Taxonomy" id="6039"/>
    <lineage>
        <taxon>Eukaryota</taxon>
        <taxon>Fungi</taxon>
        <taxon>Fungi incertae sedis</taxon>
        <taxon>Microsporidia</taxon>
        <taxon>Nosematidae</taxon>
        <taxon>Vairimorpha</taxon>
    </lineage>
</organism>
<protein>
    <submittedName>
        <fullName evidence="1">Uncharacterized protein</fullName>
    </submittedName>
</protein>
<accession>A0AAX4JD70</accession>
<dbReference type="EMBL" id="CP142731">
    <property type="protein sequence ID" value="WUR03909.1"/>
    <property type="molecule type" value="Genomic_DNA"/>
</dbReference>
<dbReference type="GeneID" id="90541719"/>
<reference evidence="1" key="1">
    <citation type="journal article" date="2024" name="BMC Genomics">
        <title>Functional annotation of a divergent genome using sequence and structure-based similarity.</title>
        <authorList>
            <person name="Svedberg D."/>
            <person name="Winiger R.R."/>
            <person name="Berg A."/>
            <person name="Sharma H."/>
            <person name="Tellgren-Roth C."/>
            <person name="Debrunner-Vossbrinck B.A."/>
            <person name="Vossbrinck C.R."/>
            <person name="Barandun J."/>
        </authorList>
    </citation>
    <scope>NUCLEOTIDE SEQUENCE</scope>
    <source>
        <strain evidence="1">Illinois isolate</strain>
    </source>
</reference>
<proteinExistence type="predicted"/>
<evidence type="ECO:0000313" key="2">
    <source>
        <dbReference type="Proteomes" id="UP001334084"/>
    </source>
</evidence>
<dbReference type="Proteomes" id="UP001334084">
    <property type="component" value="Chromosome 6"/>
</dbReference>
<dbReference type="KEGG" id="vnx:VNE69_06222"/>
<dbReference type="RefSeq" id="XP_065330054.1">
    <property type="nucleotide sequence ID" value="XM_065473982.1"/>
</dbReference>
<keyword evidence="2" id="KW-1185">Reference proteome</keyword>